<dbReference type="KEGG" id="paun:MJA45_12195"/>
<reference evidence="1 2" key="1">
    <citation type="submission" date="2022-02" db="EMBL/GenBank/DDBJ databases">
        <title>Paenibacillus sp. MBLB1776 Whole Genome Shotgun Sequencing.</title>
        <authorList>
            <person name="Hwang C.Y."/>
            <person name="Cho E.-S."/>
            <person name="Seo M.-J."/>
        </authorList>
    </citation>
    <scope>NUCLEOTIDE SEQUENCE [LARGE SCALE GENOMIC DNA]</scope>
    <source>
        <strain evidence="1 2">MBLB1776</strain>
    </source>
</reference>
<dbReference type="PANTHER" id="PTHR39185:SF1">
    <property type="entry name" value="SWARMING MOTILITY PROTEIN SWRD"/>
    <property type="match status" value="1"/>
</dbReference>
<dbReference type="AlphaFoldDB" id="A0AA96LIA1"/>
<protein>
    <submittedName>
        <fullName evidence="1">Flagellar FlbD family protein</fullName>
    </submittedName>
</protein>
<keyword evidence="1" id="KW-0966">Cell projection</keyword>
<sequence>MIPVTRLNGKQIYINAILIESLEETPDTVITLTNGKKIMVLEKNQEVVSLVETYMRSIGSIQGTIKSVDSEGT</sequence>
<keyword evidence="1" id="KW-0282">Flagellum</keyword>
<name>A0AA96LIA1_9BACL</name>
<evidence type="ECO:0000313" key="2">
    <source>
        <dbReference type="Proteomes" id="UP001305702"/>
    </source>
</evidence>
<dbReference type="EMBL" id="CP130318">
    <property type="protein sequence ID" value="WNQ13740.1"/>
    <property type="molecule type" value="Genomic_DNA"/>
</dbReference>
<dbReference type="InterPro" id="IPR009384">
    <property type="entry name" value="SwrD-like"/>
</dbReference>
<dbReference type="RefSeq" id="WP_315607522.1">
    <property type="nucleotide sequence ID" value="NZ_CP130318.1"/>
</dbReference>
<gene>
    <name evidence="1" type="ORF">MJA45_12195</name>
</gene>
<evidence type="ECO:0000313" key="1">
    <source>
        <dbReference type="EMBL" id="WNQ13740.1"/>
    </source>
</evidence>
<dbReference type="Pfam" id="PF06289">
    <property type="entry name" value="FlbD"/>
    <property type="match status" value="1"/>
</dbReference>
<dbReference type="Proteomes" id="UP001305702">
    <property type="component" value="Chromosome"/>
</dbReference>
<dbReference type="PANTHER" id="PTHR39185">
    <property type="entry name" value="SWARMING MOTILITY PROTEIN SWRD"/>
    <property type="match status" value="1"/>
</dbReference>
<keyword evidence="2" id="KW-1185">Reference proteome</keyword>
<proteinExistence type="predicted"/>
<accession>A0AA96LIA1</accession>
<organism evidence="1 2">
    <name type="scientific">Paenibacillus aurantius</name>
    <dbReference type="NCBI Taxonomy" id="2918900"/>
    <lineage>
        <taxon>Bacteria</taxon>
        <taxon>Bacillati</taxon>
        <taxon>Bacillota</taxon>
        <taxon>Bacilli</taxon>
        <taxon>Bacillales</taxon>
        <taxon>Paenibacillaceae</taxon>
        <taxon>Paenibacillus</taxon>
    </lineage>
</organism>
<keyword evidence="1" id="KW-0969">Cilium</keyword>